<accession>A0ABR0KDE4</accession>
<name>A0ABR0KDE4_9EURO</name>
<dbReference type="Proteomes" id="UP001345013">
    <property type="component" value="Unassembled WGS sequence"/>
</dbReference>
<organism evidence="1 2">
    <name type="scientific">Lithohypha guttulata</name>
    <dbReference type="NCBI Taxonomy" id="1690604"/>
    <lineage>
        <taxon>Eukaryota</taxon>
        <taxon>Fungi</taxon>
        <taxon>Dikarya</taxon>
        <taxon>Ascomycota</taxon>
        <taxon>Pezizomycotina</taxon>
        <taxon>Eurotiomycetes</taxon>
        <taxon>Chaetothyriomycetidae</taxon>
        <taxon>Chaetothyriales</taxon>
        <taxon>Trichomeriaceae</taxon>
        <taxon>Lithohypha</taxon>
    </lineage>
</organism>
<dbReference type="EMBL" id="JAVRRG010000046">
    <property type="protein sequence ID" value="KAK5093225.1"/>
    <property type="molecule type" value="Genomic_DNA"/>
</dbReference>
<evidence type="ECO:0000313" key="2">
    <source>
        <dbReference type="Proteomes" id="UP001345013"/>
    </source>
</evidence>
<keyword evidence="2" id="KW-1185">Reference proteome</keyword>
<gene>
    <name evidence="1" type="ORF">LTR24_004486</name>
</gene>
<comment type="caution">
    <text evidence="1">The sequence shown here is derived from an EMBL/GenBank/DDBJ whole genome shotgun (WGS) entry which is preliminary data.</text>
</comment>
<proteinExistence type="predicted"/>
<reference evidence="1 2" key="1">
    <citation type="submission" date="2023-08" db="EMBL/GenBank/DDBJ databases">
        <title>Black Yeasts Isolated from many extreme environments.</title>
        <authorList>
            <person name="Coleine C."/>
            <person name="Stajich J.E."/>
            <person name="Selbmann L."/>
        </authorList>
    </citation>
    <scope>NUCLEOTIDE SEQUENCE [LARGE SCALE GENOMIC DNA]</scope>
    <source>
        <strain evidence="1 2">CCFEE 5885</strain>
    </source>
</reference>
<protein>
    <submittedName>
        <fullName evidence="1">Uncharacterized protein</fullName>
    </submittedName>
</protein>
<evidence type="ECO:0000313" key="1">
    <source>
        <dbReference type="EMBL" id="KAK5093225.1"/>
    </source>
</evidence>
<sequence>MELLFSSIPKPLTSPRSVFIYSDDWTLHEHRYSSSAEFLFAAAELVRLTVFHNDLDGEIQRLLPSTPDLDGLDMYAPRLRRLFQQACLRVHFEAIDITATIVPKFTEQYESLIGRPYNGQSLRSTLMQAVQVAARLRVALALYPDIRYQYEGLSGDMVVDIHTLERPIGRLWKVILPAITTVDSLGVVLVLCKAMAFNDVADCVHCSRARTR</sequence>